<keyword evidence="2" id="KW-1185">Reference proteome</keyword>
<dbReference type="InterPro" id="IPR029024">
    <property type="entry name" value="TerB-like"/>
</dbReference>
<protein>
    <submittedName>
        <fullName evidence="1">TerB family tellurite resistance protein</fullName>
    </submittedName>
</protein>
<organism evidence="1 2">
    <name type="scientific">Corallibacter vietnamensis</name>
    <dbReference type="NCBI Taxonomy" id="904130"/>
    <lineage>
        <taxon>Bacteria</taxon>
        <taxon>Pseudomonadati</taxon>
        <taxon>Bacteroidota</taxon>
        <taxon>Flavobacteriia</taxon>
        <taxon>Flavobacteriales</taxon>
        <taxon>Flavobacteriaceae</taxon>
        <taxon>Corallibacter</taxon>
    </lineage>
</organism>
<name>A0ABP7H092_9FLAO</name>
<comment type="caution">
    <text evidence="1">The sequence shown here is derived from an EMBL/GenBank/DDBJ whole genome shotgun (WGS) entry which is preliminary data.</text>
</comment>
<proteinExistence type="predicted"/>
<dbReference type="SUPFAM" id="SSF158682">
    <property type="entry name" value="TerB-like"/>
    <property type="match status" value="1"/>
</dbReference>
<reference evidence="2" key="1">
    <citation type="journal article" date="2019" name="Int. J. Syst. Evol. Microbiol.">
        <title>The Global Catalogue of Microorganisms (GCM) 10K type strain sequencing project: providing services to taxonomists for standard genome sequencing and annotation.</title>
        <authorList>
            <consortium name="The Broad Institute Genomics Platform"/>
            <consortium name="The Broad Institute Genome Sequencing Center for Infectious Disease"/>
            <person name="Wu L."/>
            <person name="Ma J."/>
        </authorList>
    </citation>
    <scope>NUCLEOTIDE SEQUENCE [LARGE SCALE GENOMIC DNA]</scope>
    <source>
        <strain evidence="2">JCM 17525</strain>
    </source>
</reference>
<dbReference type="Proteomes" id="UP001501456">
    <property type="component" value="Unassembled WGS sequence"/>
</dbReference>
<evidence type="ECO:0000313" key="2">
    <source>
        <dbReference type="Proteomes" id="UP001501456"/>
    </source>
</evidence>
<dbReference type="EMBL" id="BAABBI010000001">
    <property type="protein sequence ID" value="GAA3778342.1"/>
    <property type="molecule type" value="Genomic_DNA"/>
</dbReference>
<accession>A0ABP7H092</accession>
<sequence length="152" mass="17619">MHDFKKQEHMSISDLFDSGFKKRNEDHFAAIVRVAMDDGIISEDEKAFLDRLARNLDISEADYKLILKDYQSHPINPPTSYDKRLERLYDLARMVYVDHIKGDHEELVLRKIGIGLGFTPDNVKYVVDKALTLVSNGVDLETFMEEIKNMNK</sequence>
<gene>
    <name evidence="1" type="ORF">GCM10022271_08250</name>
</gene>
<dbReference type="Gene3D" id="1.10.3680.10">
    <property type="entry name" value="TerB-like"/>
    <property type="match status" value="1"/>
</dbReference>
<dbReference type="CDD" id="cd07177">
    <property type="entry name" value="terB_like"/>
    <property type="match status" value="1"/>
</dbReference>
<evidence type="ECO:0000313" key="1">
    <source>
        <dbReference type="EMBL" id="GAA3778342.1"/>
    </source>
</evidence>